<evidence type="ECO:0000313" key="5">
    <source>
        <dbReference type="EMBL" id="UUX33252.1"/>
    </source>
</evidence>
<evidence type="ECO:0000256" key="2">
    <source>
        <dbReference type="ARBA" id="ARBA00022801"/>
    </source>
</evidence>
<dbReference type="Proteomes" id="UP001315967">
    <property type="component" value="Chromosome"/>
</dbReference>
<dbReference type="PANTHER" id="PTHR43782:SF3">
    <property type="entry name" value="ARGINASE"/>
    <property type="match status" value="1"/>
</dbReference>
<keyword evidence="6" id="KW-1185">Reference proteome</keyword>
<dbReference type="SUPFAM" id="SSF52768">
    <property type="entry name" value="Arginase/deacetylase"/>
    <property type="match status" value="1"/>
</dbReference>
<dbReference type="EMBL" id="CP102453">
    <property type="protein sequence ID" value="UUX33252.1"/>
    <property type="molecule type" value="Genomic_DNA"/>
</dbReference>
<evidence type="ECO:0000313" key="6">
    <source>
        <dbReference type="Proteomes" id="UP001315967"/>
    </source>
</evidence>
<organism evidence="5 6">
    <name type="scientific">Fundicoccus culcitae</name>
    <dbReference type="NCBI Taxonomy" id="2969821"/>
    <lineage>
        <taxon>Bacteria</taxon>
        <taxon>Bacillati</taxon>
        <taxon>Bacillota</taxon>
        <taxon>Bacilli</taxon>
        <taxon>Lactobacillales</taxon>
        <taxon>Aerococcaceae</taxon>
        <taxon>Fundicoccus</taxon>
    </lineage>
</organism>
<dbReference type="InterPro" id="IPR006035">
    <property type="entry name" value="Ureohydrolase"/>
</dbReference>
<evidence type="ECO:0000256" key="3">
    <source>
        <dbReference type="ARBA" id="ARBA00023211"/>
    </source>
</evidence>
<comment type="similarity">
    <text evidence="4">Belongs to the arginase family.</text>
</comment>
<dbReference type="RefSeq" id="WP_313792755.1">
    <property type="nucleotide sequence ID" value="NZ_CP102453.1"/>
</dbReference>
<evidence type="ECO:0000256" key="1">
    <source>
        <dbReference type="ARBA" id="ARBA00022723"/>
    </source>
</evidence>
<keyword evidence="2" id="KW-0378">Hydrolase</keyword>
<accession>A0ABY5P3K5</accession>
<dbReference type="Pfam" id="PF00491">
    <property type="entry name" value="Arginase"/>
    <property type="match status" value="1"/>
</dbReference>
<evidence type="ECO:0000256" key="4">
    <source>
        <dbReference type="PROSITE-ProRule" id="PRU00742"/>
    </source>
</evidence>
<sequence>MTTLRLLLPQWQGGVNPNYAFGAELLNFIAPKTESSQTVRVEVAKDFDVKQVETNGLVSEPQLRQQIRDTQKALNDYKPDKVIVYGGDCSVDYAPFDYLSGKYGDKLGMIWLDAHSDLVELSHTNHAHETIVTDLLGRKATTLSQELNYPIQPSQLLYVGLPKDEIRPQEYLVDELRIPVITPEILADSSQAVVDWIKEGRFEYIAIHFDLDVLSPADFRANLPGKPYQDLSTFGAAIGRLTLAQAVRFFKDISAEADLVGLGIAEHMPWDALNLRNALSEISIFQD</sequence>
<dbReference type="InterPro" id="IPR023696">
    <property type="entry name" value="Ureohydrolase_dom_sf"/>
</dbReference>
<keyword evidence="3" id="KW-0464">Manganese</keyword>
<name>A0ABY5P3K5_9LACT</name>
<gene>
    <name evidence="5" type="ORF">NRE15_10095</name>
</gene>
<dbReference type="CDD" id="cd09999">
    <property type="entry name" value="Arginase-like_1"/>
    <property type="match status" value="1"/>
</dbReference>
<keyword evidence="1" id="KW-0479">Metal-binding</keyword>
<dbReference type="Gene3D" id="3.40.800.10">
    <property type="entry name" value="Ureohydrolase domain"/>
    <property type="match status" value="1"/>
</dbReference>
<dbReference type="PROSITE" id="PS51409">
    <property type="entry name" value="ARGINASE_2"/>
    <property type="match status" value="1"/>
</dbReference>
<protein>
    <submittedName>
        <fullName evidence="5">Arginase family protein</fullName>
    </submittedName>
</protein>
<dbReference type="PANTHER" id="PTHR43782">
    <property type="entry name" value="ARGINASE"/>
    <property type="match status" value="1"/>
</dbReference>
<proteinExistence type="inferred from homology"/>
<reference evidence="5 6" key="1">
    <citation type="submission" date="2022-08" db="EMBL/GenBank/DDBJ databases">
        <title>Aerococcaceae sp. nov isolated from spoiled eye mask.</title>
        <authorList>
            <person name="Zhou G."/>
            <person name="Xie X.-B."/>
            <person name="Shi Q.-S."/>
            <person name="Wang Y.-S."/>
            <person name="Wen X."/>
            <person name="Peng H."/>
            <person name="Yang X.-J."/>
            <person name="Tao H.-B."/>
            <person name="Huang X.-M."/>
        </authorList>
    </citation>
    <scope>NUCLEOTIDE SEQUENCE [LARGE SCALE GENOMIC DNA]</scope>
    <source>
        <strain evidence="6">DM20194951</strain>
    </source>
</reference>